<dbReference type="InterPro" id="IPR036640">
    <property type="entry name" value="ABC1_TM_sf"/>
</dbReference>
<keyword evidence="2 4" id="KW-1133">Transmembrane helix</keyword>
<gene>
    <name evidence="6" type="ORF">METZ01_LOCUS483012</name>
</gene>
<dbReference type="PROSITE" id="PS50929">
    <property type="entry name" value="ABC_TM1F"/>
    <property type="match status" value="1"/>
</dbReference>
<dbReference type="InterPro" id="IPR011527">
    <property type="entry name" value="ABC1_TM_dom"/>
</dbReference>
<dbReference type="GO" id="GO:0005524">
    <property type="term" value="F:ATP binding"/>
    <property type="evidence" value="ECO:0007669"/>
    <property type="project" value="InterPro"/>
</dbReference>
<feature type="transmembrane region" description="Helical" evidence="4">
    <location>
        <begin position="156"/>
        <end position="175"/>
    </location>
</feature>
<name>A0A383CF01_9ZZZZ</name>
<protein>
    <recommendedName>
        <fullName evidence="5">ABC transmembrane type-1 domain-containing protein</fullName>
    </recommendedName>
</protein>
<dbReference type="GO" id="GO:0016020">
    <property type="term" value="C:membrane"/>
    <property type="evidence" value="ECO:0007669"/>
    <property type="project" value="InterPro"/>
</dbReference>
<sequence length="200" mass="23138">MKIFSGLTKIREILDAKSKLRFLFLMFLLVVKSILDGFGLGLIVPFIAAIGKPSLIFNNEIFQKINVYIGIETDEQLLILMSMTLFSYFLLKNLCILFMTYYQARLVFSQRAHHSRKLFQSYMYAPYSYHLEHNSAECDRNIRYEIPHTFHFIESLLQIFSNIFLVLVIFVILALANWQAVASMGLVILLFSVLILSMSG</sequence>
<feature type="non-terminal residue" evidence="6">
    <location>
        <position position="200"/>
    </location>
</feature>
<dbReference type="EMBL" id="UINC01207872">
    <property type="protein sequence ID" value="SVE30158.1"/>
    <property type="molecule type" value="Genomic_DNA"/>
</dbReference>
<reference evidence="6" key="1">
    <citation type="submission" date="2018-05" db="EMBL/GenBank/DDBJ databases">
        <authorList>
            <person name="Lanie J.A."/>
            <person name="Ng W.-L."/>
            <person name="Kazmierczak K.M."/>
            <person name="Andrzejewski T.M."/>
            <person name="Davidsen T.M."/>
            <person name="Wayne K.J."/>
            <person name="Tettelin H."/>
            <person name="Glass J.I."/>
            <person name="Rusch D."/>
            <person name="Podicherti R."/>
            <person name="Tsui H.-C.T."/>
            <person name="Winkler M.E."/>
        </authorList>
    </citation>
    <scope>NUCLEOTIDE SEQUENCE</scope>
</reference>
<organism evidence="6">
    <name type="scientific">marine metagenome</name>
    <dbReference type="NCBI Taxonomy" id="408172"/>
    <lineage>
        <taxon>unclassified sequences</taxon>
        <taxon>metagenomes</taxon>
        <taxon>ecological metagenomes</taxon>
    </lineage>
</organism>
<accession>A0A383CF01</accession>
<dbReference type="SUPFAM" id="SSF90123">
    <property type="entry name" value="ABC transporter transmembrane region"/>
    <property type="match status" value="1"/>
</dbReference>
<evidence type="ECO:0000259" key="5">
    <source>
        <dbReference type="PROSITE" id="PS50929"/>
    </source>
</evidence>
<evidence type="ECO:0000256" key="4">
    <source>
        <dbReference type="SAM" id="Phobius"/>
    </source>
</evidence>
<feature type="transmembrane region" description="Helical" evidence="4">
    <location>
        <begin position="181"/>
        <end position="199"/>
    </location>
</feature>
<feature type="transmembrane region" description="Helical" evidence="4">
    <location>
        <begin position="20"/>
        <end position="50"/>
    </location>
</feature>
<feature type="domain" description="ABC transmembrane type-1" evidence="5">
    <location>
        <begin position="23"/>
        <end position="200"/>
    </location>
</feature>
<evidence type="ECO:0000256" key="1">
    <source>
        <dbReference type="ARBA" id="ARBA00022692"/>
    </source>
</evidence>
<feature type="transmembrane region" description="Helical" evidence="4">
    <location>
        <begin position="77"/>
        <end position="102"/>
    </location>
</feature>
<keyword evidence="3 4" id="KW-0472">Membrane</keyword>
<dbReference type="Gene3D" id="1.20.1560.10">
    <property type="entry name" value="ABC transporter type 1, transmembrane domain"/>
    <property type="match status" value="1"/>
</dbReference>
<dbReference type="GO" id="GO:0140359">
    <property type="term" value="F:ABC-type transporter activity"/>
    <property type="evidence" value="ECO:0007669"/>
    <property type="project" value="InterPro"/>
</dbReference>
<evidence type="ECO:0000256" key="2">
    <source>
        <dbReference type="ARBA" id="ARBA00022989"/>
    </source>
</evidence>
<evidence type="ECO:0000256" key="3">
    <source>
        <dbReference type="ARBA" id="ARBA00023136"/>
    </source>
</evidence>
<evidence type="ECO:0000313" key="6">
    <source>
        <dbReference type="EMBL" id="SVE30158.1"/>
    </source>
</evidence>
<keyword evidence="1 4" id="KW-0812">Transmembrane</keyword>
<dbReference type="AlphaFoldDB" id="A0A383CF01"/>
<proteinExistence type="predicted"/>